<evidence type="ECO:0000313" key="1">
    <source>
        <dbReference type="EMBL" id="MBF8457139.1"/>
    </source>
</evidence>
<gene>
    <name evidence="1" type="ORF">IV494_08075</name>
</gene>
<reference evidence="1 2" key="1">
    <citation type="submission" date="2020-11" db="EMBL/GenBank/DDBJ databases">
        <title>Kaistella gelatinilytica sp. nov., a flavobacterium isolated from Antarctic Soil.</title>
        <authorList>
            <person name="Li J."/>
        </authorList>
    </citation>
    <scope>NUCLEOTIDE SEQUENCE [LARGE SCALE GENOMIC DNA]</scope>
    <source>
        <strain evidence="1 2">G5-32</strain>
    </source>
</reference>
<organism evidence="1 2">
    <name type="scientific">Kaistella gelatinilytica</name>
    <dbReference type="NCBI Taxonomy" id="2787636"/>
    <lineage>
        <taxon>Bacteria</taxon>
        <taxon>Pseudomonadati</taxon>
        <taxon>Bacteroidota</taxon>
        <taxon>Flavobacteriia</taxon>
        <taxon>Flavobacteriales</taxon>
        <taxon>Weeksellaceae</taxon>
        <taxon>Chryseobacterium group</taxon>
        <taxon>Kaistella</taxon>
    </lineage>
</organism>
<sequence>MKLKHLNNANLKFNGRTLKAQSVFVKELNWKVILPTKVVNFLAAKIEEMKPFKNFRGEIALYFLSLISSVPARKKDANYFKGFVPLSSKIMEKIKYNYKDYWDYFLSIGIIEKLNYSTNQKKSNSFRYNYKNIKMQGSDYLNFETFDFSKLKENTLKYNSINLEAQTTCRHLLEWFDHGLHLDFPQFLNESSKNFKINKFDDPRDSENKLMEARSFYYSGYDFHLQNWRATRNIESDNRLHTNLTNLDKDIRKYVRYQGEEIKSLDIKNSQPYFLILFIEETLNYSKEGKYKNERLEVIMRNIYGNKSTMFERLSQCANNELFMKEFEVIKGSILSGQYYEFLGNVFEDTLPSYIDTNGIEIYQDKFFCKNSGKLKTLRFSGKRNLMKKVSMQLLYTPLSKPSKYYEAFKTKFPMMCKFMEILKTSSEEIDSYKKFPKLLQHFEADCVLDFVTKKISVKHPEMPLFTIHDSIATTWFWFDLLEIEVQNLLLEYSNGIPPISESEIWQSEIPYENVA</sequence>
<name>A0ABS0FBP7_9FLAO</name>
<proteinExistence type="predicted"/>
<keyword evidence="2" id="KW-1185">Reference proteome</keyword>
<comment type="caution">
    <text evidence="1">The sequence shown here is derived from an EMBL/GenBank/DDBJ whole genome shotgun (WGS) entry which is preliminary data.</text>
</comment>
<evidence type="ECO:0008006" key="3">
    <source>
        <dbReference type="Google" id="ProtNLM"/>
    </source>
</evidence>
<accession>A0ABS0FBP7</accession>
<dbReference type="EMBL" id="JADPVI010000002">
    <property type="protein sequence ID" value="MBF8457139.1"/>
    <property type="molecule type" value="Genomic_DNA"/>
</dbReference>
<protein>
    <recommendedName>
        <fullName evidence="3">DNA-directed RNA polymerase</fullName>
    </recommendedName>
</protein>
<dbReference type="RefSeq" id="WP_196079656.1">
    <property type="nucleotide sequence ID" value="NZ_JADPVI010000002.1"/>
</dbReference>
<evidence type="ECO:0000313" key="2">
    <source>
        <dbReference type="Proteomes" id="UP000660070"/>
    </source>
</evidence>
<dbReference type="Proteomes" id="UP000660070">
    <property type="component" value="Unassembled WGS sequence"/>
</dbReference>